<gene>
    <name evidence="3" type="ORF">DKT77_10035</name>
</gene>
<evidence type="ECO:0000313" key="4">
    <source>
        <dbReference type="Proteomes" id="UP000245680"/>
    </source>
</evidence>
<accession>A0A2V2LG66</accession>
<feature type="signal peptide" evidence="1">
    <location>
        <begin position="1"/>
        <end position="23"/>
    </location>
</feature>
<dbReference type="AlphaFoldDB" id="A0A2V2LG66"/>
<dbReference type="InterPro" id="IPR036374">
    <property type="entry name" value="OxRdtase_Mopterin-bd_sf"/>
</dbReference>
<evidence type="ECO:0000313" key="3">
    <source>
        <dbReference type="EMBL" id="PWR02901.1"/>
    </source>
</evidence>
<dbReference type="EMBL" id="QGKU01000032">
    <property type="protein sequence ID" value="PWR02901.1"/>
    <property type="molecule type" value="Genomic_DNA"/>
</dbReference>
<dbReference type="Proteomes" id="UP000245680">
    <property type="component" value="Unassembled WGS sequence"/>
</dbReference>
<evidence type="ECO:0000259" key="2">
    <source>
        <dbReference type="Pfam" id="PF00174"/>
    </source>
</evidence>
<dbReference type="OrthoDB" id="9798763at2"/>
<name>A0A2V2LG66_9RHOB</name>
<comment type="caution">
    <text evidence="3">The sequence shown here is derived from an EMBL/GenBank/DDBJ whole genome shotgun (WGS) entry which is preliminary data.</text>
</comment>
<protein>
    <submittedName>
        <fullName evidence="3">Oxidoreductase</fullName>
    </submittedName>
</protein>
<dbReference type="Gene3D" id="3.90.420.10">
    <property type="entry name" value="Oxidoreductase, molybdopterin-binding domain"/>
    <property type="match status" value="1"/>
</dbReference>
<dbReference type="SUPFAM" id="SSF56524">
    <property type="entry name" value="Oxidoreductase molybdopterin-binding domain"/>
    <property type="match status" value="1"/>
</dbReference>
<keyword evidence="4" id="KW-1185">Reference proteome</keyword>
<organism evidence="3 4">
    <name type="scientific">Meridianimarinicoccus roseus</name>
    <dbReference type="NCBI Taxonomy" id="2072018"/>
    <lineage>
        <taxon>Bacteria</taxon>
        <taxon>Pseudomonadati</taxon>
        <taxon>Pseudomonadota</taxon>
        <taxon>Alphaproteobacteria</taxon>
        <taxon>Rhodobacterales</taxon>
        <taxon>Paracoccaceae</taxon>
        <taxon>Meridianimarinicoccus</taxon>
    </lineage>
</organism>
<reference evidence="3 4" key="1">
    <citation type="submission" date="2018-05" db="EMBL/GenBank/DDBJ databases">
        <title>Rhodobacteraceae gen. nov., sp. nov. isolated from sea water.</title>
        <authorList>
            <person name="Ren Y."/>
        </authorList>
    </citation>
    <scope>NUCLEOTIDE SEQUENCE [LARGE SCALE GENOMIC DNA]</scope>
    <source>
        <strain evidence="3 4">TG-679</strain>
    </source>
</reference>
<dbReference type="InterPro" id="IPR000572">
    <property type="entry name" value="OxRdtase_Mopterin-bd_dom"/>
</dbReference>
<keyword evidence="1" id="KW-0732">Signal</keyword>
<sequence length="167" mass="18475">MRRLTTLVSAAALILSLGGMVHANGSFPDPTGAVLLTITDPDAGEKIALDRAGLESLPRRSFETTTIWTEGVKTFEGVPLSAILNRMGISEGKVRLTAVNDYSVEIPVEEVLQNDPLIADLVDGQEMSLRDKGPLWLVYPYDSDTRYQNETFFARSIWQLNRLEAHK</sequence>
<evidence type="ECO:0000256" key="1">
    <source>
        <dbReference type="SAM" id="SignalP"/>
    </source>
</evidence>
<feature type="domain" description="Oxidoreductase molybdopterin-binding" evidence="2">
    <location>
        <begin position="71"/>
        <end position="140"/>
    </location>
</feature>
<proteinExistence type="predicted"/>
<dbReference type="Pfam" id="PF00174">
    <property type="entry name" value="Oxidored_molyb"/>
    <property type="match status" value="1"/>
</dbReference>
<dbReference type="RefSeq" id="WP_109811561.1">
    <property type="nucleotide sequence ID" value="NZ_QGKU01000032.1"/>
</dbReference>
<feature type="chain" id="PRO_5015949498" evidence="1">
    <location>
        <begin position="24"/>
        <end position="167"/>
    </location>
</feature>